<evidence type="ECO:0000259" key="8">
    <source>
        <dbReference type="Pfam" id="PF08281"/>
    </source>
</evidence>
<evidence type="ECO:0000256" key="1">
    <source>
        <dbReference type="ARBA" id="ARBA00010641"/>
    </source>
</evidence>
<name>A0ABT1K5S0_9ACTN</name>
<dbReference type="Proteomes" id="UP001320766">
    <property type="component" value="Unassembled WGS sequence"/>
</dbReference>
<dbReference type="InterPro" id="IPR013249">
    <property type="entry name" value="RNA_pol_sigma70_r4_t2"/>
</dbReference>
<evidence type="ECO:0000256" key="5">
    <source>
        <dbReference type="ARBA" id="ARBA00023163"/>
    </source>
</evidence>
<dbReference type="EMBL" id="JAMZEC010000001">
    <property type="protein sequence ID" value="MCP2349349.1"/>
    <property type="molecule type" value="Genomic_DNA"/>
</dbReference>
<feature type="region of interest" description="Disordered" evidence="6">
    <location>
        <begin position="153"/>
        <end position="184"/>
    </location>
</feature>
<dbReference type="Pfam" id="PF04542">
    <property type="entry name" value="Sigma70_r2"/>
    <property type="match status" value="1"/>
</dbReference>
<dbReference type="SUPFAM" id="SSF88946">
    <property type="entry name" value="Sigma2 domain of RNA polymerase sigma factors"/>
    <property type="match status" value="1"/>
</dbReference>
<dbReference type="Gene3D" id="1.10.1740.10">
    <property type="match status" value="1"/>
</dbReference>
<evidence type="ECO:0000313" key="10">
    <source>
        <dbReference type="Proteomes" id="UP001320766"/>
    </source>
</evidence>
<keyword evidence="5" id="KW-0804">Transcription</keyword>
<evidence type="ECO:0000256" key="3">
    <source>
        <dbReference type="ARBA" id="ARBA00023082"/>
    </source>
</evidence>
<dbReference type="PANTHER" id="PTHR43133:SF8">
    <property type="entry name" value="RNA POLYMERASE SIGMA FACTOR HI_1459-RELATED"/>
    <property type="match status" value="1"/>
</dbReference>
<keyword evidence="3" id="KW-0731">Sigma factor</keyword>
<evidence type="ECO:0000256" key="2">
    <source>
        <dbReference type="ARBA" id="ARBA00023015"/>
    </source>
</evidence>
<comment type="caution">
    <text evidence="9">The sequence shown here is derived from an EMBL/GenBank/DDBJ whole genome shotgun (WGS) entry which is preliminary data.</text>
</comment>
<accession>A0ABT1K5S0</accession>
<protein>
    <submittedName>
        <fullName evidence="9">RNA polymerase sigma-70 factor (ECF subfamily)</fullName>
    </submittedName>
</protein>
<dbReference type="Gene3D" id="1.10.10.10">
    <property type="entry name" value="Winged helix-like DNA-binding domain superfamily/Winged helix DNA-binding domain"/>
    <property type="match status" value="1"/>
</dbReference>
<evidence type="ECO:0000259" key="7">
    <source>
        <dbReference type="Pfam" id="PF04542"/>
    </source>
</evidence>
<keyword evidence="4" id="KW-0238">DNA-binding</keyword>
<dbReference type="InterPro" id="IPR014284">
    <property type="entry name" value="RNA_pol_sigma-70_dom"/>
</dbReference>
<dbReference type="InterPro" id="IPR036388">
    <property type="entry name" value="WH-like_DNA-bd_sf"/>
</dbReference>
<feature type="domain" description="RNA polymerase sigma-70 region 2" evidence="7">
    <location>
        <begin position="11"/>
        <end position="76"/>
    </location>
</feature>
<feature type="domain" description="RNA polymerase sigma factor 70 region 4 type 2" evidence="8">
    <location>
        <begin position="101"/>
        <end position="151"/>
    </location>
</feature>
<evidence type="ECO:0000256" key="4">
    <source>
        <dbReference type="ARBA" id="ARBA00023125"/>
    </source>
</evidence>
<keyword evidence="2" id="KW-0805">Transcription regulation</keyword>
<dbReference type="Pfam" id="PF08281">
    <property type="entry name" value="Sigma70_r4_2"/>
    <property type="match status" value="1"/>
</dbReference>
<evidence type="ECO:0000256" key="6">
    <source>
        <dbReference type="SAM" id="MobiDB-lite"/>
    </source>
</evidence>
<dbReference type="InterPro" id="IPR007627">
    <property type="entry name" value="RNA_pol_sigma70_r2"/>
</dbReference>
<reference evidence="9 10" key="1">
    <citation type="submission" date="2022-06" db="EMBL/GenBank/DDBJ databases">
        <title>Sequencing the genomes of 1000 actinobacteria strains.</title>
        <authorList>
            <person name="Klenk H.-P."/>
        </authorList>
    </citation>
    <scope>NUCLEOTIDE SEQUENCE [LARGE SCALE GENOMIC DNA]</scope>
    <source>
        <strain evidence="9 10">DSM 44170</strain>
    </source>
</reference>
<sequence>MTDDAHRFTGMYDECRQRVWAYVVSRAGRQVADEVVSETFAIAWRRLDDVPEHALPWLLGVARNVLRDNVRAEARREALAAELRCWTEGDVADEVTERMGLLRALAALPEDDREILVLVAWHGLSPKEAARVVGCSSAAFRVRLHRARKRLRQAVAGEPATGPRRGEPAQPSLSPVRNLSEEWS</sequence>
<dbReference type="RefSeq" id="WP_253773821.1">
    <property type="nucleotide sequence ID" value="NZ_BAAAVE010000008.1"/>
</dbReference>
<dbReference type="NCBIfam" id="TIGR02937">
    <property type="entry name" value="sigma70-ECF"/>
    <property type="match status" value="1"/>
</dbReference>
<dbReference type="InterPro" id="IPR039425">
    <property type="entry name" value="RNA_pol_sigma-70-like"/>
</dbReference>
<proteinExistence type="inferred from homology"/>
<evidence type="ECO:0000313" key="9">
    <source>
        <dbReference type="EMBL" id="MCP2349349.1"/>
    </source>
</evidence>
<dbReference type="CDD" id="cd06171">
    <property type="entry name" value="Sigma70_r4"/>
    <property type="match status" value="1"/>
</dbReference>
<comment type="similarity">
    <text evidence="1">Belongs to the sigma-70 factor family. ECF subfamily.</text>
</comment>
<keyword evidence="10" id="KW-1185">Reference proteome</keyword>
<organism evidence="9 10">
    <name type="scientific">Nonomuraea roseoviolacea subsp. carminata</name>
    <dbReference type="NCBI Taxonomy" id="160689"/>
    <lineage>
        <taxon>Bacteria</taxon>
        <taxon>Bacillati</taxon>
        <taxon>Actinomycetota</taxon>
        <taxon>Actinomycetes</taxon>
        <taxon>Streptosporangiales</taxon>
        <taxon>Streptosporangiaceae</taxon>
        <taxon>Nonomuraea</taxon>
    </lineage>
</organism>
<dbReference type="InterPro" id="IPR013325">
    <property type="entry name" value="RNA_pol_sigma_r2"/>
</dbReference>
<dbReference type="InterPro" id="IPR013324">
    <property type="entry name" value="RNA_pol_sigma_r3/r4-like"/>
</dbReference>
<dbReference type="SUPFAM" id="SSF88659">
    <property type="entry name" value="Sigma3 and sigma4 domains of RNA polymerase sigma factors"/>
    <property type="match status" value="1"/>
</dbReference>
<dbReference type="PANTHER" id="PTHR43133">
    <property type="entry name" value="RNA POLYMERASE ECF-TYPE SIGMA FACTO"/>
    <property type="match status" value="1"/>
</dbReference>
<gene>
    <name evidence="9" type="ORF">HD595_005471</name>
</gene>